<keyword evidence="2" id="KW-0418">Kinase</keyword>
<dbReference type="InterPro" id="IPR036388">
    <property type="entry name" value="WH-like_DNA-bd_sf"/>
</dbReference>
<evidence type="ECO:0000256" key="1">
    <source>
        <dbReference type="ARBA" id="ARBA00006479"/>
    </source>
</evidence>
<organism evidence="2 3">
    <name type="scientific">Glutamicibacter protophormiae</name>
    <name type="common">Brevibacterium protophormiae</name>
    <dbReference type="NCBI Taxonomy" id="37930"/>
    <lineage>
        <taxon>Bacteria</taxon>
        <taxon>Bacillati</taxon>
        <taxon>Actinomycetota</taxon>
        <taxon>Actinomycetes</taxon>
        <taxon>Micrococcales</taxon>
        <taxon>Micrococcaceae</taxon>
        <taxon>Glutamicibacter</taxon>
    </lineage>
</organism>
<dbReference type="GO" id="GO:0016301">
    <property type="term" value="F:kinase activity"/>
    <property type="evidence" value="ECO:0007669"/>
    <property type="project" value="UniProtKB-KW"/>
</dbReference>
<accession>A0ABS4XSS9</accession>
<proteinExistence type="inferred from homology"/>
<dbReference type="Gene3D" id="3.30.420.40">
    <property type="match status" value="2"/>
</dbReference>
<dbReference type="PANTHER" id="PTHR18964">
    <property type="entry name" value="ROK (REPRESSOR, ORF, KINASE) FAMILY"/>
    <property type="match status" value="1"/>
</dbReference>
<dbReference type="InterPro" id="IPR036390">
    <property type="entry name" value="WH_DNA-bd_sf"/>
</dbReference>
<evidence type="ECO:0000313" key="2">
    <source>
        <dbReference type="EMBL" id="MBP2398788.1"/>
    </source>
</evidence>
<protein>
    <submittedName>
        <fullName evidence="2">NBD/HSP70 family sugar kinase</fullName>
    </submittedName>
</protein>
<gene>
    <name evidence="2" type="ORF">JOF39_001869</name>
</gene>
<comment type="caution">
    <text evidence="2">The sequence shown here is derived from an EMBL/GenBank/DDBJ whole genome shotgun (WGS) entry which is preliminary data.</text>
</comment>
<keyword evidence="3" id="KW-1185">Reference proteome</keyword>
<dbReference type="InterPro" id="IPR000600">
    <property type="entry name" value="ROK"/>
</dbReference>
<reference evidence="2 3" key="1">
    <citation type="submission" date="2021-03" db="EMBL/GenBank/DDBJ databases">
        <title>Sequencing the genomes of 1000 actinobacteria strains.</title>
        <authorList>
            <person name="Klenk H.-P."/>
        </authorList>
    </citation>
    <scope>NUCLEOTIDE SEQUENCE [LARGE SCALE GENOMIC DNA]</scope>
    <source>
        <strain evidence="2 3">DSM 20168</strain>
    </source>
</reference>
<evidence type="ECO:0000313" key="3">
    <source>
        <dbReference type="Proteomes" id="UP001195422"/>
    </source>
</evidence>
<dbReference type="SUPFAM" id="SSF46785">
    <property type="entry name" value="Winged helix' DNA-binding domain"/>
    <property type="match status" value="1"/>
</dbReference>
<dbReference type="SUPFAM" id="SSF53067">
    <property type="entry name" value="Actin-like ATPase domain"/>
    <property type="match status" value="1"/>
</dbReference>
<dbReference type="Proteomes" id="UP001195422">
    <property type="component" value="Unassembled WGS sequence"/>
</dbReference>
<dbReference type="EMBL" id="JAGIOJ010000001">
    <property type="protein sequence ID" value="MBP2398788.1"/>
    <property type="molecule type" value="Genomic_DNA"/>
</dbReference>
<dbReference type="RefSeq" id="WP_188947562.1">
    <property type="nucleotide sequence ID" value="NZ_BMPH01000003.1"/>
</dbReference>
<dbReference type="Pfam" id="PF00480">
    <property type="entry name" value="ROK"/>
    <property type="match status" value="1"/>
</dbReference>
<dbReference type="InterPro" id="IPR043129">
    <property type="entry name" value="ATPase_NBD"/>
</dbReference>
<keyword evidence="2" id="KW-0808">Transferase</keyword>
<dbReference type="Gene3D" id="1.10.10.10">
    <property type="entry name" value="Winged helix-like DNA-binding domain superfamily/Winged helix DNA-binding domain"/>
    <property type="match status" value="1"/>
</dbReference>
<dbReference type="PANTHER" id="PTHR18964:SF149">
    <property type="entry name" value="BIFUNCTIONAL UDP-N-ACETYLGLUCOSAMINE 2-EPIMERASE_N-ACETYLMANNOSAMINE KINASE"/>
    <property type="match status" value="1"/>
</dbReference>
<comment type="similarity">
    <text evidence="1">Belongs to the ROK (NagC/XylR) family.</text>
</comment>
<sequence>MTSTTGNRSTMSRRTASLPSHGRELNLALLLQHLYAQGPMSRADLSRSSGLTRVTISDLVVELISRGHVIEVGTSSASRPGKPSILLDINRQGLQIIGVDLADSAVMRAAVMDLNGNVLTRVELETTDEKGEAASAQVIELTARAVQAATERIIGIGVGTPGIVTDDGCILTAPNFGWTDLDLRQQVCEHFNLPTHVVNDADGAVMGEHTFGSGSAHMMLVKLGRGVGCGTIVNGTRVRGANAASGELGHVIVGTDQGPECVCGKHGCVETWASIPSIRRALAQRPEGVAEADHHSSVMAQAGERLGIVLAPIVSVLDVQDLVLAGPARYVDDKLLAAVRETISARTNTSQRPNFTVQLSRNPDDIVLRGAAVNVLFNELGVA</sequence>
<name>A0ABS4XSS9_GLUPR</name>